<evidence type="ECO:0000259" key="9">
    <source>
        <dbReference type="Pfam" id="PF00889"/>
    </source>
</evidence>
<dbReference type="EMBL" id="LSDC01000076">
    <property type="protein sequence ID" value="KXB59335.1"/>
    <property type="molecule type" value="Genomic_DNA"/>
</dbReference>
<evidence type="ECO:0000256" key="4">
    <source>
        <dbReference type="ARBA" id="ARBA00022917"/>
    </source>
</evidence>
<dbReference type="FunFam" id="1.10.286.20:FF:000001">
    <property type="entry name" value="Elongation factor Ts"/>
    <property type="match status" value="1"/>
</dbReference>
<dbReference type="HAMAP" id="MF_00050">
    <property type="entry name" value="EF_Ts"/>
    <property type="match status" value="1"/>
</dbReference>
<organism evidence="10 11">
    <name type="scientific">Gemella haemolysans</name>
    <dbReference type="NCBI Taxonomy" id="1379"/>
    <lineage>
        <taxon>Bacteria</taxon>
        <taxon>Bacillati</taxon>
        <taxon>Bacillota</taxon>
        <taxon>Bacilli</taxon>
        <taxon>Bacillales</taxon>
        <taxon>Gemellaceae</taxon>
        <taxon>Gemella</taxon>
    </lineage>
</organism>
<evidence type="ECO:0000256" key="3">
    <source>
        <dbReference type="ARBA" id="ARBA00022768"/>
    </source>
</evidence>
<feature type="domain" description="Translation elongation factor EFTs/EF1B dimerisation" evidence="9">
    <location>
        <begin position="71"/>
        <end position="274"/>
    </location>
</feature>
<evidence type="ECO:0000256" key="1">
    <source>
        <dbReference type="ARBA" id="ARBA00005532"/>
    </source>
</evidence>
<dbReference type="RefSeq" id="WP_060914292.1">
    <property type="nucleotide sequence ID" value="NZ_KQ959965.1"/>
</dbReference>
<dbReference type="PANTHER" id="PTHR11741">
    <property type="entry name" value="ELONGATION FACTOR TS"/>
    <property type="match status" value="1"/>
</dbReference>
<gene>
    <name evidence="6" type="primary">tsf</name>
    <name evidence="10" type="ORF">HMPREF3186_01153</name>
</gene>
<dbReference type="PROSITE" id="PS01126">
    <property type="entry name" value="EF_TS_1"/>
    <property type="match status" value="1"/>
</dbReference>
<dbReference type="OrthoDB" id="9808348at2"/>
<evidence type="ECO:0000313" key="11">
    <source>
        <dbReference type="Proteomes" id="UP000070355"/>
    </source>
</evidence>
<dbReference type="PATRIC" id="fig|1379.3.peg.1132"/>
<dbReference type="GO" id="GO:0003746">
    <property type="term" value="F:translation elongation factor activity"/>
    <property type="evidence" value="ECO:0007669"/>
    <property type="project" value="UniProtKB-UniRule"/>
</dbReference>
<evidence type="ECO:0000313" key="10">
    <source>
        <dbReference type="EMBL" id="KXB59335.1"/>
    </source>
</evidence>
<evidence type="ECO:0000256" key="7">
    <source>
        <dbReference type="RuleBase" id="RU000642"/>
    </source>
</evidence>
<dbReference type="SUPFAM" id="SSF46934">
    <property type="entry name" value="UBA-like"/>
    <property type="match status" value="1"/>
</dbReference>
<dbReference type="Proteomes" id="UP000070355">
    <property type="component" value="Unassembled WGS sequence"/>
</dbReference>
<evidence type="ECO:0000256" key="5">
    <source>
        <dbReference type="ARBA" id="ARBA00025453"/>
    </source>
</evidence>
<dbReference type="PROSITE" id="PS01127">
    <property type="entry name" value="EF_TS_2"/>
    <property type="match status" value="1"/>
</dbReference>
<proteinExistence type="inferred from homology"/>
<feature type="region of interest" description="Involved in Mg(2+) ion dislocation from EF-Tu" evidence="6">
    <location>
        <begin position="80"/>
        <end position="83"/>
    </location>
</feature>
<dbReference type="Gene3D" id="1.10.8.10">
    <property type="entry name" value="DNA helicase RuvA subunit, C-terminal domain"/>
    <property type="match status" value="1"/>
</dbReference>
<dbReference type="InterPro" id="IPR009060">
    <property type="entry name" value="UBA-like_sf"/>
</dbReference>
<comment type="caution">
    <text evidence="10">The sequence shown here is derived from an EMBL/GenBank/DDBJ whole genome shotgun (WGS) entry which is preliminary data.</text>
</comment>
<dbReference type="InterPro" id="IPR018101">
    <property type="entry name" value="Transl_elong_Ts_CS"/>
</dbReference>
<dbReference type="CDD" id="cd14275">
    <property type="entry name" value="UBA_EF-Ts"/>
    <property type="match status" value="1"/>
</dbReference>
<sequence length="295" mass="31950">MAQITASLVKELRERTGAGMMDCKKALTQTDGDIDAAIDYLRENGIAKAAKKADRIAAEGLSYIEVKGNKAVILEINSETDFVAKNEKFVALVKNVAEAILAAEPATLEEALQVEAQGGTVEAVINEGIATIGEKLSLRRFEVVTKSDADAFGAYSHMGGRIGVLTLVEGSTDEEAAKDVAMHIAALAPKYLDESEVPADVLEHEKKVLTEQALNEGKPANIVEKMIVGRINKFLEEITVVNQKFVKDDSFTVEKFLVSKGGKLAKFVRYEVGEGIEKKEDNFAEEVMSQVNASK</sequence>
<dbReference type="FunFam" id="1.10.8.10:FF:000001">
    <property type="entry name" value="Elongation factor Ts"/>
    <property type="match status" value="1"/>
</dbReference>
<comment type="function">
    <text evidence="5 6 7">Associates with the EF-Tu.GDP complex and induces the exchange of GDP to GTP. It remains bound to the aminoacyl-tRNA.EF-Tu.GTP complex up to the GTP hydrolysis stage on the ribosome.</text>
</comment>
<dbReference type="NCBIfam" id="TIGR00116">
    <property type="entry name" value="tsf"/>
    <property type="match status" value="1"/>
</dbReference>
<name>A0A133ZV84_9BACL</name>
<dbReference type="Gene3D" id="3.30.479.20">
    <property type="entry name" value="Elongation factor Ts, dimerisation domain"/>
    <property type="match status" value="2"/>
</dbReference>
<dbReference type="AlphaFoldDB" id="A0A133ZV84"/>
<keyword evidence="6" id="KW-0963">Cytoplasm</keyword>
<dbReference type="STRING" id="1379.HMPREF3186_01153"/>
<evidence type="ECO:0000256" key="2">
    <source>
        <dbReference type="ARBA" id="ARBA00016956"/>
    </source>
</evidence>
<evidence type="ECO:0000256" key="8">
    <source>
        <dbReference type="RuleBase" id="RU000643"/>
    </source>
</evidence>
<dbReference type="Gene3D" id="1.10.286.20">
    <property type="match status" value="1"/>
</dbReference>
<dbReference type="InterPro" id="IPR014039">
    <property type="entry name" value="Transl_elong_EFTs/EF1B_dimer"/>
</dbReference>
<comment type="subcellular location">
    <subcellularLocation>
        <location evidence="6 8">Cytoplasm</location>
    </subcellularLocation>
</comment>
<protein>
    <recommendedName>
        <fullName evidence="2 6">Elongation factor Ts</fullName>
        <shortName evidence="6">EF-Ts</shortName>
    </recommendedName>
</protein>
<dbReference type="GO" id="GO:0005737">
    <property type="term" value="C:cytoplasm"/>
    <property type="evidence" value="ECO:0007669"/>
    <property type="project" value="UniProtKB-SubCell"/>
</dbReference>
<dbReference type="PANTHER" id="PTHR11741:SF0">
    <property type="entry name" value="ELONGATION FACTOR TS, MITOCHONDRIAL"/>
    <property type="match status" value="1"/>
</dbReference>
<dbReference type="InterPro" id="IPR036402">
    <property type="entry name" value="EF-Ts_dimer_sf"/>
</dbReference>
<evidence type="ECO:0000256" key="6">
    <source>
        <dbReference type="HAMAP-Rule" id="MF_00050"/>
    </source>
</evidence>
<dbReference type="SUPFAM" id="SSF54713">
    <property type="entry name" value="Elongation factor Ts (EF-Ts), dimerisation domain"/>
    <property type="match status" value="2"/>
</dbReference>
<accession>A0A133ZV84</accession>
<reference evidence="11" key="1">
    <citation type="submission" date="2016-01" db="EMBL/GenBank/DDBJ databases">
        <authorList>
            <person name="Mitreva M."/>
            <person name="Pepin K.H."/>
            <person name="Mihindukulasuriya K.A."/>
            <person name="Fulton R."/>
            <person name="Fronick C."/>
            <person name="O'Laughlin M."/>
            <person name="Miner T."/>
            <person name="Herter B."/>
            <person name="Rosa B.A."/>
            <person name="Cordes M."/>
            <person name="Tomlinson C."/>
            <person name="Wollam A."/>
            <person name="Palsikar V.B."/>
            <person name="Mardis E.R."/>
            <person name="Wilson R.K."/>
        </authorList>
    </citation>
    <scope>NUCLEOTIDE SEQUENCE [LARGE SCALE GENOMIC DNA]</scope>
    <source>
        <strain evidence="11">DNF01167</strain>
    </source>
</reference>
<comment type="similarity">
    <text evidence="1 6 7">Belongs to the EF-Ts family.</text>
</comment>
<dbReference type="InterPro" id="IPR001816">
    <property type="entry name" value="Transl_elong_EFTs/EF1B"/>
</dbReference>
<keyword evidence="3 6" id="KW-0251">Elongation factor</keyword>
<keyword evidence="4 6" id="KW-0648">Protein biosynthesis</keyword>
<dbReference type="Pfam" id="PF00889">
    <property type="entry name" value="EF_TS"/>
    <property type="match status" value="1"/>
</dbReference>